<dbReference type="OrthoDB" id="1600564at2759"/>
<feature type="signal peptide" evidence="2">
    <location>
        <begin position="1"/>
        <end position="18"/>
    </location>
</feature>
<dbReference type="CDD" id="cd01846">
    <property type="entry name" value="fatty_acyltransferase_like"/>
    <property type="match status" value="1"/>
</dbReference>
<sequence>MFSLQFLSLLSVASALIAAPPESLDKRANNFKYLVSFGDSYSQTGFLITGAKPSTSNPIGNPGFPGYTTTNGNNWLTYLLHPSSSSTLLSYNFAYGGATTDASLVKPYTSTVLSLVDQVTLFESHVAPLPSTANSPSLTSSNTLFAIWIGVNDVGNAWGSSNWSTLSKQIINQYIAQAQKLYNSGARNFLFLTVPPIQKTPLVLAEPASVQSQEGAAVATYNELLKAGVSSFKAKNGGIKTWVYDTTTVFDEAISNPTKYGAKDATCYNADGTTCLWWNNYHPGQAIHKLVSAGVASLVGI</sequence>
<dbReference type="AlphaFoldDB" id="A0A2J6QEB0"/>
<dbReference type="STRING" id="1745343.A0A2J6QEB0"/>
<dbReference type="PANTHER" id="PTHR45648:SF22">
    <property type="entry name" value="GDSL LIPASE_ACYLHYDROLASE FAMILY PROTEIN (AFU_ORTHOLOGUE AFUA_4G14700)"/>
    <property type="match status" value="1"/>
</dbReference>
<reference evidence="3 4" key="1">
    <citation type="submission" date="2016-05" db="EMBL/GenBank/DDBJ databases">
        <title>A degradative enzymes factory behind the ericoid mycorrhizal symbiosis.</title>
        <authorList>
            <consortium name="DOE Joint Genome Institute"/>
            <person name="Martino E."/>
            <person name="Morin E."/>
            <person name="Grelet G."/>
            <person name="Kuo A."/>
            <person name="Kohler A."/>
            <person name="Daghino S."/>
            <person name="Barry K."/>
            <person name="Choi C."/>
            <person name="Cichocki N."/>
            <person name="Clum A."/>
            <person name="Copeland A."/>
            <person name="Hainaut M."/>
            <person name="Haridas S."/>
            <person name="Labutti K."/>
            <person name="Lindquist E."/>
            <person name="Lipzen A."/>
            <person name="Khouja H.-R."/>
            <person name="Murat C."/>
            <person name="Ohm R."/>
            <person name="Olson A."/>
            <person name="Spatafora J."/>
            <person name="Veneault-Fourrey C."/>
            <person name="Henrissat B."/>
            <person name="Grigoriev I."/>
            <person name="Martin F."/>
            <person name="Perotto S."/>
        </authorList>
    </citation>
    <scope>NUCLEOTIDE SEQUENCE [LARGE SCALE GENOMIC DNA]</scope>
    <source>
        <strain evidence="3 4">UAMH 7357</strain>
    </source>
</reference>
<feature type="chain" id="PRO_5014359912" evidence="2">
    <location>
        <begin position="19"/>
        <end position="301"/>
    </location>
</feature>
<dbReference type="GO" id="GO:0016788">
    <property type="term" value="F:hydrolase activity, acting on ester bonds"/>
    <property type="evidence" value="ECO:0007669"/>
    <property type="project" value="InterPro"/>
</dbReference>
<protein>
    <submittedName>
        <fullName evidence="3">Carbohydrate esterase family 16 protein</fullName>
    </submittedName>
</protein>
<dbReference type="InterPro" id="IPR051058">
    <property type="entry name" value="GDSL_Est/Lipase"/>
</dbReference>
<dbReference type="EMBL" id="KZ613472">
    <property type="protein sequence ID" value="PMD24605.1"/>
    <property type="molecule type" value="Genomic_DNA"/>
</dbReference>
<evidence type="ECO:0000313" key="4">
    <source>
        <dbReference type="Proteomes" id="UP000235672"/>
    </source>
</evidence>
<keyword evidence="4" id="KW-1185">Reference proteome</keyword>
<proteinExistence type="predicted"/>
<dbReference type="Proteomes" id="UP000235672">
    <property type="component" value="Unassembled WGS sequence"/>
</dbReference>
<organism evidence="3 4">
    <name type="scientific">Hyaloscypha hepaticicola</name>
    <dbReference type="NCBI Taxonomy" id="2082293"/>
    <lineage>
        <taxon>Eukaryota</taxon>
        <taxon>Fungi</taxon>
        <taxon>Dikarya</taxon>
        <taxon>Ascomycota</taxon>
        <taxon>Pezizomycotina</taxon>
        <taxon>Leotiomycetes</taxon>
        <taxon>Helotiales</taxon>
        <taxon>Hyaloscyphaceae</taxon>
        <taxon>Hyaloscypha</taxon>
    </lineage>
</organism>
<name>A0A2J6QEB0_9HELO</name>
<accession>A0A2J6QEB0</accession>
<evidence type="ECO:0000256" key="2">
    <source>
        <dbReference type="SAM" id="SignalP"/>
    </source>
</evidence>
<dbReference type="PANTHER" id="PTHR45648">
    <property type="entry name" value="GDSL LIPASE/ACYLHYDROLASE FAMILY PROTEIN (AFU_ORTHOLOGUE AFUA_4G14700)"/>
    <property type="match status" value="1"/>
</dbReference>
<gene>
    <name evidence="3" type="ORF">NA56DRAFT_492700</name>
</gene>
<dbReference type="SUPFAM" id="SSF52266">
    <property type="entry name" value="SGNH hydrolase"/>
    <property type="match status" value="1"/>
</dbReference>
<dbReference type="InterPro" id="IPR001087">
    <property type="entry name" value="GDSL"/>
</dbReference>
<evidence type="ECO:0000256" key="1">
    <source>
        <dbReference type="ARBA" id="ARBA00022801"/>
    </source>
</evidence>
<keyword evidence="1" id="KW-0378">Hydrolase</keyword>
<dbReference type="InterPro" id="IPR036514">
    <property type="entry name" value="SGNH_hydro_sf"/>
</dbReference>
<dbReference type="Gene3D" id="3.40.50.1110">
    <property type="entry name" value="SGNH hydrolase"/>
    <property type="match status" value="1"/>
</dbReference>
<dbReference type="Pfam" id="PF00657">
    <property type="entry name" value="Lipase_GDSL"/>
    <property type="match status" value="1"/>
</dbReference>
<keyword evidence="2" id="KW-0732">Signal</keyword>
<evidence type="ECO:0000313" key="3">
    <source>
        <dbReference type="EMBL" id="PMD24605.1"/>
    </source>
</evidence>